<feature type="signal peptide" evidence="4">
    <location>
        <begin position="1"/>
        <end position="19"/>
    </location>
</feature>
<dbReference type="STRING" id="51670.SAMN04488557_0437"/>
<accession>A0A1I7MVC1</accession>
<sequence>MVHRVLLVGFSILALISQAAGVRANEPVSHAEMVKAAIEQHIIPHIDALKAAADPLPGAVENVCKSGSAESRQQLSQQFAKVVEAYAGIDFLRFGPMQEKGRREQISFWPDPRGFLGRQMRLILTAQDEAIAQPGALAKQSAAVQGLGALEYLIQDKDVPLGPDEAARYRCVVAKAIAGNIVRLVGEVSTGWEKPGGWADKMLHPGPENDTYKNESEAAVEVVKALIVGLSLTADLQIKPQIDPKIRLKPPYDKSGLQKPFYAASIASLHQLYNALQLESYLPPERRWMKDWVAGTWRALEASDGAGGHSSHVERDDSPTPREVFDRANGLRNMVSNRLSVAAKLTVGFNELDGD</sequence>
<evidence type="ECO:0000256" key="3">
    <source>
        <dbReference type="SAM" id="MobiDB-lite"/>
    </source>
</evidence>
<dbReference type="GO" id="GO:0030313">
    <property type="term" value="C:cell envelope"/>
    <property type="evidence" value="ECO:0007669"/>
    <property type="project" value="UniProtKB-SubCell"/>
</dbReference>
<evidence type="ECO:0000313" key="7">
    <source>
        <dbReference type="Proteomes" id="UP000199423"/>
    </source>
</evidence>
<name>A0A1I7MVC1_9HYPH</name>
<reference evidence="7" key="1">
    <citation type="submission" date="2016-10" db="EMBL/GenBank/DDBJ databases">
        <authorList>
            <person name="Varghese N."/>
            <person name="Submissions S."/>
        </authorList>
    </citation>
    <scope>NUCLEOTIDE SEQUENCE [LARGE SCALE GENOMIC DNA]</scope>
    <source>
        <strain evidence="7">DSM 1565</strain>
    </source>
</reference>
<dbReference type="Pfam" id="PF09375">
    <property type="entry name" value="Peptidase_M75"/>
    <property type="match status" value="1"/>
</dbReference>
<comment type="subcellular location">
    <subcellularLocation>
        <location evidence="1">Cell envelope</location>
    </subcellularLocation>
</comment>
<keyword evidence="7" id="KW-1185">Reference proteome</keyword>
<organism evidence="6 7">
    <name type="scientific">Hyphomicrobium facile</name>
    <dbReference type="NCBI Taxonomy" id="51670"/>
    <lineage>
        <taxon>Bacteria</taxon>
        <taxon>Pseudomonadati</taxon>
        <taxon>Pseudomonadota</taxon>
        <taxon>Alphaproteobacteria</taxon>
        <taxon>Hyphomicrobiales</taxon>
        <taxon>Hyphomicrobiaceae</taxon>
        <taxon>Hyphomicrobium</taxon>
    </lineage>
</organism>
<dbReference type="EMBL" id="FPCH01000001">
    <property type="protein sequence ID" value="SFV26353.1"/>
    <property type="molecule type" value="Genomic_DNA"/>
</dbReference>
<evidence type="ECO:0000256" key="1">
    <source>
        <dbReference type="ARBA" id="ARBA00004196"/>
    </source>
</evidence>
<dbReference type="InterPro" id="IPR038352">
    <property type="entry name" value="Imelysin_sf"/>
</dbReference>
<evidence type="ECO:0000313" key="6">
    <source>
        <dbReference type="EMBL" id="SFV26353.1"/>
    </source>
</evidence>
<feature type="compositionally biased region" description="Basic and acidic residues" evidence="3">
    <location>
        <begin position="311"/>
        <end position="323"/>
    </location>
</feature>
<dbReference type="Proteomes" id="UP000199423">
    <property type="component" value="Unassembled WGS sequence"/>
</dbReference>
<dbReference type="Gene3D" id="1.20.1420.20">
    <property type="entry name" value="M75 peptidase, HXXE motif"/>
    <property type="match status" value="1"/>
</dbReference>
<feature type="chain" id="PRO_5011688504" description="Imelysin-like domain-containing protein" evidence="4">
    <location>
        <begin position="20"/>
        <end position="355"/>
    </location>
</feature>
<feature type="domain" description="Imelysin-like" evidence="5">
    <location>
        <begin position="45"/>
        <end position="239"/>
    </location>
</feature>
<keyword evidence="2 4" id="KW-0732">Signal</keyword>
<dbReference type="CDD" id="cd14659">
    <property type="entry name" value="Imelysin-like_IPPA"/>
    <property type="match status" value="1"/>
</dbReference>
<dbReference type="AlphaFoldDB" id="A0A1I7MVC1"/>
<dbReference type="InterPro" id="IPR034984">
    <property type="entry name" value="Imelysin-like_IPPA"/>
</dbReference>
<evidence type="ECO:0000256" key="4">
    <source>
        <dbReference type="SAM" id="SignalP"/>
    </source>
</evidence>
<evidence type="ECO:0000259" key="5">
    <source>
        <dbReference type="Pfam" id="PF09375"/>
    </source>
</evidence>
<proteinExistence type="predicted"/>
<evidence type="ECO:0000256" key="2">
    <source>
        <dbReference type="ARBA" id="ARBA00022729"/>
    </source>
</evidence>
<protein>
    <recommendedName>
        <fullName evidence="5">Imelysin-like domain-containing protein</fullName>
    </recommendedName>
</protein>
<feature type="region of interest" description="Disordered" evidence="3">
    <location>
        <begin position="303"/>
        <end position="323"/>
    </location>
</feature>
<dbReference type="InterPro" id="IPR018976">
    <property type="entry name" value="Imelysin-like"/>
</dbReference>
<gene>
    <name evidence="6" type="ORF">SAMN04488557_0437</name>
</gene>